<evidence type="ECO:0000259" key="12">
    <source>
        <dbReference type="Pfam" id="PF13954"/>
    </source>
</evidence>
<accession>Q7WY16</accession>
<evidence type="ECO:0000256" key="8">
    <source>
        <dbReference type="ARBA" id="ARBA00023237"/>
    </source>
</evidence>
<organism evidence="13">
    <name type="scientific">Pseudomonas aeruginosa</name>
    <dbReference type="NCBI Taxonomy" id="287"/>
    <lineage>
        <taxon>Bacteria</taxon>
        <taxon>Pseudomonadati</taxon>
        <taxon>Pseudomonadota</taxon>
        <taxon>Gammaproteobacteria</taxon>
        <taxon>Pseudomonadales</taxon>
        <taxon>Pseudomonadaceae</taxon>
        <taxon>Pseudomonas</taxon>
    </lineage>
</organism>
<feature type="domain" description="PapC-like C-terminal" evidence="11">
    <location>
        <begin position="779"/>
        <end position="843"/>
    </location>
</feature>
<dbReference type="InterPro" id="IPR037224">
    <property type="entry name" value="PapC_N_sf"/>
</dbReference>
<keyword evidence="5 9" id="KW-0812">Transmembrane</keyword>
<dbReference type="GO" id="GO:0009279">
    <property type="term" value="C:cell outer membrane"/>
    <property type="evidence" value="ECO:0007669"/>
    <property type="project" value="UniProtKB-SubCell"/>
</dbReference>
<dbReference type="Gene3D" id="2.60.40.3110">
    <property type="match status" value="1"/>
</dbReference>
<dbReference type="InterPro" id="IPR018030">
    <property type="entry name" value="Fimbrial_membr_usher_CS"/>
</dbReference>
<dbReference type="PROSITE" id="PS01151">
    <property type="entry name" value="FIMBRIAL_USHER"/>
    <property type="match status" value="1"/>
</dbReference>
<dbReference type="FunFam" id="2.60.40.3110:FF:000001">
    <property type="entry name" value="Putative fimbrial outer membrane usher"/>
    <property type="match status" value="1"/>
</dbReference>
<name>Q7WY16_PSEAI</name>
<keyword evidence="7 9" id="KW-0472">Membrane</keyword>
<reference evidence="13" key="1">
    <citation type="journal article" date="2004" name="Proc. Natl. Acad. Sci. U.S.A.">
        <title>The broad host range pathogen Pseudomonas aeruginosa strain PA14 carries two pathogenicity islands harboring plant and animal virulence genes.</title>
        <authorList>
            <person name="He J."/>
            <person name="Baldini R.L."/>
            <person name="Deziel E."/>
            <person name="Saucier M."/>
            <person name="Zhang Q."/>
            <person name="Liberati N.T."/>
            <person name="Lee D."/>
            <person name="Urbach J."/>
            <person name="Goodman H.M."/>
            <person name="Rahme L.G."/>
        </authorList>
    </citation>
    <scope>NUCLEOTIDE SEQUENCE</scope>
    <source>
        <strain evidence="13">PA14</strain>
    </source>
</reference>
<dbReference type="EMBL" id="AY273869">
    <property type="protein sequence ID" value="AAP84169.1"/>
    <property type="molecule type" value="Genomic_DNA"/>
</dbReference>
<evidence type="ECO:0000256" key="4">
    <source>
        <dbReference type="ARBA" id="ARBA00022452"/>
    </source>
</evidence>
<protein>
    <submittedName>
        <fullName evidence="13">Putative fimbrial biogenesis usher protein</fullName>
    </submittedName>
</protein>
<dbReference type="AlphaFoldDB" id="Q7WY16"/>
<sequence length="870" mass="93823">MFCHVEARRTGKLPLALGGLALAFAGLANGEAQYRFDDSLLMGSGLAGGTLERFNRANQVDPGTYHVDVYLNGSYASRTRIEFRPRAGGVKPCFGERFLRRTLGVRPASEAGVQAPGDCLGLEERLPGSTFNLDTALLRLDLSVPQALLDIKPRGYVGPDEWDAGSSMGFVNYDASFYRSSFDGVGGNGDSDYGYLGLSGGINFGLWRLRHQSNYSYSSYAGNTRSDWNSIRTYAQRAVPGLRSELTLGESFTEGNLFGSLGYRGVRLASDDRMLADSQRRYAPQVRGTANSNARVVISQNGKKVHESAVAPGPFVINDLYGTAYDGDLDVQVIEADGSVSRFSVPFSAVPESMRPGISRYSATLGQARQYGDGNDLFGDFTYQRGLTNSLTANLGSRLAEDYLALLGGGVLATPYGAFGFNSIFSHATVENGQRKQGWRVGLNYSRTFQPTQTTLTLAGYRYSTEGYRDLGDALSARHADEHNDSWNSSSYKQRNQFTLLVNQGLGGYGNLYLSGATSDYYDGKSRDTQLQFGYSNTWRQLSYNLAYSRQQTTWYRDLNDDYDPSLPPQYNLRHGSERSNTLTLTLSMPLGSSSQAPNLSAMASRRSGDSRGSSYQTGLNGTLDEDRSLSYAIAAGRDSDNHGSDFNGSLQKQTSVATLNAGYAENSSYRQLNTGLRGAAVLHRGGLTLGPYVGDTFALVEAKGASGAGVRGGQGARVNGNGYAVVPSLSPYRYNPVSLDPQGMGEEAELLETERKIAPYAGAAVHVKFRTLTGHPLLIQAQLADGSALPLGANVLDSQGVNIGMVGQGGQVYARAEGDKGRLRVQWSERPGDACLLDYDLDTGPRQAIEPGQAVIRLQGTCTPVSEAP</sequence>
<dbReference type="RefSeq" id="WP_016254067.1">
    <property type="nucleotide sequence ID" value="NZ_CANLLW010000038.1"/>
</dbReference>
<dbReference type="InterPro" id="IPR025885">
    <property type="entry name" value="PapC_N"/>
</dbReference>
<evidence type="ECO:0000256" key="2">
    <source>
        <dbReference type="ARBA" id="ARBA00008064"/>
    </source>
</evidence>
<dbReference type="Gene3D" id="3.10.20.410">
    <property type="match status" value="1"/>
</dbReference>
<dbReference type="PANTHER" id="PTHR30451">
    <property type="entry name" value="OUTER MEMBRANE USHER PROTEIN"/>
    <property type="match status" value="1"/>
</dbReference>
<evidence type="ECO:0000313" key="13">
    <source>
        <dbReference type="EMBL" id="AAP84169.1"/>
    </source>
</evidence>
<dbReference type="PANTHER" id="PTHR30451:SF20">
    <property type="entry name" value="FIMBRIAE USHER"/>
    <property type="match status" value="1"/>
</dbReference>
<dbReference type="Pfam" id="PF00577">
    <property type="entry name" value="Usher"/>
    <property type="match status" value="1"/>
</dbReference>
<proteinExistence type="inferred from homology"/>
<keyword evidence="3 9" id="KW-0813">Transport</keyword>
<evidence type="ECO:0000256" key="7">
    <source>
        <dbReference type="ARBA" id="ARBA00023136"/>
    </source>
</evidence>
<gene>
    <name evidence="13" type="primary">cupD3</name>
    <name evidence="13" type="ORF">RL042</name>
</gene>
<evidence type="ECO:0000259" key="11">
    <source>
        <dbReference type="Pfam" id="PF13953"/>
    </source>
</evidence>
<dbReference type="InterPro" id="IPR043142">
    <property type="entry name" value="PapC-like_C_sf"/>
</dbReference>
<keyword evidence="4" id="KW-1134">Transmembrane beta strand</keyword>
<dbReference type="InterPro" id="IPR025949">
    <property type="entry name" value="PapC-like_C"/>
</dbReference>
<dbReference type="PATRIC" id="fig|287.2561.peg.2979"/>
<feature type="domain" description="PapC N-terminal" evidence="12">
    <location>
        <begin position="36"/>
        <end position="176"/>
    </location>
</feature>
<evidence type="ECO:0000256" key="5">
    <source>
        <dbReference type="ARBA" id="ARBA00022692"/>
    </source>
</evidence>
<dbReference type="Gene3D" id="2.60.40.2070">
    <property type="match status" value="1"/>
</dbReference>
<keyword evidence="6" id="KW-0732">Signal</keyword>
<evidence type="ECO:0000256" key="6">
    <source>
        <dbReference type="ARBA" id="ARBA00022729"/>
    </source>
</evidence>
<evidence type="ECO:0000256" key="9">
    <source>
        <dbReference type="RuleBase" id="RU003884"/>
    </source>
</evidence>
<dbReference type="InterPro" id="IPR000015">
    <property type="entry name" value="Fimb_usher"/>
</dbReference>
<dbReference type="GO" id="GO:0015473">
    <property type="term" value="F:fimbrial usher porin activity"/>
    <property type="evidence" value="ECO:0007669"/>
    <property type="project" value="InterPro"/>
</dbReference>
<keyword evidence="8 9" id="KW-0998">Cell outer membrane</keyword>
<feature type="compositionally biased region" description="Polar residues" evidence="10">
    <location>
        <begin position="588"/>
        <end position="599"/>
    </location>
</feature>
<dbReference type="Pfam" id="PF13954">
    <property type="entry name" value="PapC_N"/>
    <property type="match status" value="1"/>
</dbReference>
<evidence type="ECO:0000256" key="1">
    <source>
        <dbReference type="ARBA" id="ARBA00004571"/>
    </source>
</evidence>
<dbReference type="Gene3D" id="2.60.40.2610">
    <property type="entry name" value="Outer membrane usher protein FimD, plug domain"/>
    <property type="match status" value="1"/>
</dbReference>
<dbReference type="SUPFAM" id="SSF141729">
    <property type="entry name" value="FimD N-terminal domain-like"/>
    <property type="match status" value="1"/>
</dbReference>
<keyword evidence="9" id="KW-1029">Fimbrium biogenesis</keyword>
<dbReference type="InterPro" id="IPR042186">
    <property type="entry name" value="FimD_plug_dom"/>
</dbReference>
<feature type="region of interest" description="Disordered" evidence="10">
    <location>
        <begin position="588"/>
        <end position="622"/>
    </location>
</feature>
<evidence type="ECO:0000256" key="10">
    <source>
        <dbReference type="SAM" id="MobiDB-lite"/>
    </source>
</evidence>
<comment type="subcellular location">
    <subcellularLocation>
        <location evidence="1 9">Cell outer membrane</location>
        <topology evidence="1 9">Multi-pass membrane protein</topology>
    </subcellularLocation>
</comment>
<comment type="similarity">
    <text evidence="2 9">Belongs to the fimbrial export usher family.</text>
</comment>
<dbReference type="FunFam" id="2.60.40.2610:FF:000001">
    <property type="entry name" value="Outer membrane fimbrial usher protein"/>
    <property type="match status" value="1"/>
</dbReference>
<dbReference type="Pfam" id="PF13953">
    <property type="entry name" value="PapC_C"/>
    <property type="match status" value="1"/>
</dbReference>
<evidence type="ECO:0000256" key="3">
    <source>
        <dbReference type="ARBA" id="ARBA00022448"/>
    </source>
</evidence>
<dbReference type="GO" id="GO:0009297">
    <property type="term" value="P:pilus assembly"/>
    <property type="evidence" value="ECO:0007669"/>
    <property type="project" value="InterPro"/>
</dbReference>